<dbReference type="PANTHER" id="PTHR47894">
    <property type="entry name" value="HTH-TYPE TRANSCRIPTIONAL REGULATOR GADX"/>
    <property type="match status" value="1"/>
</dbReference>
<dbReference type="PRINTS" id="PR00032">
    <property type="entry name" value="HTHARAC"/>
</dbReference>
<evidence type="ECO:0000256" key="3">
    <source>
        <dbReference type="ARBA" id="ARBA00023163"/>
    </source>
</evidence>
<evidence type="ECO:0000256" key="2">
    <source>
        <dbReference type="ARBA" id="ARBA00023125"/>
    </source>
</evidence>
<reference evidence="5 6" key="1">
    <citation type="submission" date="2015-01" db="EMBL/GenBank/DDBJ databases">
        <title>Vibrio sp. C94 JCM 19241 whole genome shotgun sequence.</title>
        <authorList>
            <person name="Sawabe T."/>
            <person name="Meirelles P."/>
            <person name="Feng G."/>
            <person name="Sayaka M."/>
            <person name="Hattori M."/>
            <person name="Ohkuma M."/>
        </authorList>
    </citation>
    <scope>NUCLEOTIDE SEQUENCE [LARGE SCALE GENOMIC DNA]</scope>
    <source>
        <strain evidence="6">JCM 19241</strain>
    </source>
</reference>
<dbReference type="GO" id="GO:0000976">
    <property type="term" value="F:transcription cis-regulatory region binding"/>
    <property type="evidence" value="ECO:0007669"/>
    <property type="project" value="TreeGrafter"/>
</dbReference>
<dbReference type="Pfam" id="PF12833">
    <property type="entry name" value="HTH_18"/>
    <property type="match status" value="1"/>
</dbReference>
<dbReference type="PROSITE" id="PS01124">
    <property type="entry name" value="HTH_ARAC_FAMILY_2"/>
    <property type="match status" value="1"/>
</dbReference>
<dbReference type="GO" id="GO:0005829">
    <property type="term" value="C:cytosol"/>
    <property type="evidence" value="ECO:0007669"/>
    <property type="project" value="TreeGrafter"/>
</dbReference>
<dbReference type="Gene3D" id="1.10.10.60">
    <property type="entry name" value="Homeodomain-like"/>
    <property type="match status" value="1"/>
</dbReference>
<evidence type="ECO:0000259" key="4">
    <source>
        <dbReference type="PROSITE" id="PS01124"/>
    </source>
</evidence>
<evidence type="ECO:0000313" key="5">
    <source>
        <dbReference type="EMBL" id="GAM77967.1"/>
    </source>
</evidence>
<sequence length="70" mass="8357">MQRYLKEEGVTFRELKEKQNIKFAKRVLKEYEFSVHDVAIHLGYSAPSQFIRAFKRLEGTTPLQWLKQQA</sequence>
<dbReference type="GO" id="GO:0003700">
    <property type="term" value="F:DNA-binding transcription factor activity"/>
    <property type="evidence" value="ECO:0007669"/>
    <property type="project" value="InterPro"/>
</dbReference>
<dbReference type="EMBL" id="BBSC01000011">
    <property type="protein sequence ID" value="GAM77967.1"/>
    <property type="molecule type" value="Genomic_DNA"/>
</dbReference>
<name>A0A0B8QLJ9_9VIBR</name>
<keyword evidence="2" id="KW-0238">DNA-binding</keyword>
<evidence type="ECO:0000256" key="1">
    <source>
        <dbReference type="ARBA" id="ARBA00023015"/>
    </source>
</evidence>
<keyword evidence="3" id="KW-0804">Transcription</keyword>
<reference evidence="5 6" key="2">
    <citation type="submission" date="2015-01" db="EMBL/GenBank/DDBJ databases">
        <authorList>
            <consortium name="NBRP consortium"/>
            <person name="Sawabe T."/>
            <person name="Meirelles P."/>
            <person name="Feng G."/>
            <person name="Sayaka M."/>
            <person name="Hattori M."/>
            <person name="Ohkuma M."/>
        </authorList>
    </citation>
    <scope>NUCLEOTIDE SEQUENCE [LARGE SCALE GENOMIC DNA]</scope>
    <source>
        <strain evidence="6">JCM 19241</strain>
    </source>
</reference>
<dbReference type="InterPro" id="IPR009057">
    <property type="entry name" value="Homeodomain-like_sf"/>
</dbReference>
<dbReference type="InterPro" id="IPR018060">
    <property type="entry name" value="HTH_AraC"/>
</dbReference>
<gene>
    <name evidence="5" type="ORF">JCM19241_695</name>
</gene>
<dbReference type="AlphaFoldDB" id="A0A0B8QLJ9"/>
<dbReference type="Proteomes" id="UP000031666">
    <property type="component" value="Unassembled WGS sequence"/>
</dbReference>
<dbReference type="SMART" id="SM00342">
    <property type="entry name" value="HTH_ARAC"/>
    <property type="match status" value="1"/>
</dbReference>
<comment type="caution">
    <text evidence="5">The sequence shown here is derived from an EMBL/GenBank/DDBJ whole genome shotgun (WGS) entry which is preliminary data.</text>
</comment>
<keyword evidence="1" id="KW-0805">Transcription regulation</keyword>
<organism evidence="5 6">
    <name type="scientific">Vibrio ishigakensis</name>
    <dbReference type="NCBI Taxonomy" id="1481914"/>
    <lineage>
        <taxon>Bacteria</taxon>
        <taxon>Pseudomonadati</taxon>
        <taxon>Pseudomonadota</taxon>
        <taxon>Gammaproteobacteria</taxon>
        <taxon>Vibrionales</taxon>
        <taxon>Vibrionaceae</taxon>
        <taxon>Vibrio</taxon>
    </lineage>
</organism>
<dbReference type="PANTHER" id="PTHR47894:SF4">
    <property type="entry name" value="HTH-TYPE TRANSCRIPTIONAL REGULATOR GADX"/>
    <property type="match status" value="1"/>
</dbReference>
<protein>
    <recommendedName>
        <fullName evidence="4">HTH araC/xylS-type domain-containing protein</fullName>
    </recommendedName>
</protein>
<dbReference type="InterPro" id="IPR020449">
    <property type="entry name" value="Tscrpt_reg_AraC-type_HTH"/>
</dbReference>
<dbReference type="SUPFAM" id="SSF46689">
    <property type="entry name" value="Homeodomain-like"/>
    <property type="match status" value="1"/>
</dbReference>
<proteinExistence type="predicted"/>
<dbReference type="STRING" id="1481914.JCM19241_695"/>
<accession>A0A0B8QLJ9</accession>
<evidence type="ECO:0000313" key="6">
    <source>
        <dbReference type="Proteomes" id="UP000031666"/>
    </source>
</evidence>
<feature type="domain" description="HTH araC/xylS-type" evidence="4">
    <location>
        <begin position="1"/>
        <end position="68"/>
    </location>
</feature>